<gene>
    <name evidence="3" type="primary">pgtB_2</name>
    <name evidence="3" type="ORF">NCTC12998_00005</name>
</gene>
<reference evidence="3 4" key="1">
    <citation type="submission" date="2019-03" db="EMBL/GenBank/DDBJ databases">
        <authorList>
            <consortium name="Pathogen Informatics"/>
        </authorList>
    </citation>
    <scope>NUCLEOTIDE SEQUENCE [LARGE SCALE GENOMIC DNA]</scope>
    <source>
        <strain evidence="3 4">NCTC12998</strain>
    </source>
</reference>
<dbReference type="EMBL" id="CAADJE010000001">
    <property type="protein sequence ID" value="VFS55241.1"/>
    <property type="molecule type" value="Genomic_DNA"/>
</dbReference>
<dbReference type="GO" id="GO:0004673">
    <property type="term" value="F:protein histidine kinase activity"/>
    <property type="evidence" value="ECO:0007669"/>
    <property type="project" value="UniProtKB-EC"/>
</dbReference>
<evidence type="ECO:0000313" key="3">
    <source>
        <dbReference type="EMBL" id="VFS55241.1"/>
    </source>
</evidence>
<dbReference type="EC" id="2.7.13.3" evidence="3"/>
<dbReference type="Proteomes" id="UP000345637">
    <property type="component" value="Unassembled WGS sequence"/>
</dbReference>
<keyword evidence="2" id="KW-0472">Membrane</keyword>
<evidence type="ECO:0000256" key="1">
    <source>
        <dbReference type="SAM" id="MobiDB-lite"/>
    </source>
</evidence>
<keyword evidence="2" id="KW-0812">Transmembrane</keyword>
<feature type="transmembrane region" description="Helical" evidence="2">
    <location>
        <begin position="202"/>
        <end position="223"/>
    </location>
</feature>
<dbReference type="Gene3D" id="6.10.340.10">
    <property type="match status" value="1"/>
</dbReference>
<dbReference type="AlphaFoldDB" id="A0A485A4R9"/>
<organism evidence="3 4">
    <name type="scientific">Raoultella planticola</name>
    <name type="common">Klebsiella planticola</name>
    <dbReference type="NCBI Taxonomy" id="575"/>
    <lineage>
        <taxon>Bacteria</taxon>
        <taxon>Pseudomonadati</taxon>
        <taxon>Pseudomonadota</taxon>
        <taxon>Gammaproteobacteria</taxon>
        <taxon>Enterobacterales</taxon>
        <taxon>Enterobacteriaceae</taxon>
        <taxon>Klebsiella/Raoultella group</taxon>
        <taxon>Raoultella</taxon>
    </lineage>
</organism>
<protein>
    <submittedName>
        <fullName evidence="3">Phosphoglycerate transport system sensor protein pgtB</fullName>
        <ecNumber evidence="3">2.7.13.3</ecNumber>
    </submittedName>
</protein>
<feature type="region of interest" description="Disordered" evidence="1">
    <location>
        <begin position="269"/>
        <end position="303"/>
    </location>
</feature>
<accession>A0A485A4R9</accession>
<proteinExistence type="predicted"/>
<keyword evidence="3" id="KW-0808">Transferase</keyword>
<evidence type="ECO:0000256" key="2">
    <source>
        <dbReference type="SAM" id="Phobius"/>
    </source>
</evidence>
<sequence>MFIAREKVNEITARINWLHDDFTSEMNSLVQDFSWQQGALLDQMEDKQGTRRSSSAGPICGRCRGEQQQVYTLARIESQIISDLRDRLTEVQSSTEGDGNVEGHIRYLTYLKNTADENMHLLEGYPSTITLRQTIDELLDTGIAENKMPAAIRQYIEAQKALAQVTQAKESTLARFRAQLESQLSDSHGKMRAFNQRLEHTMWFSGSLILIATLLALALAYLLNHYFIRSRLVKRFIQLNQAVVRIGLGDVNAAIPVYGEDELGAHRETAAPYPGTAYSTTPAAGTGDRGAQEDRSPSAYDPG</sequence>
<evidence type="ECO:0000313" key="4">
    <source>
        <dbReference type="Proteomes" id="UP000345637"/>
    </source>
</evidence>
<keyword evidence="2" id="KW-1133">Transmembrane helix</keyword>
<name>A0A485A4R9_RAOPL</name>